<organism evidence="2">
    <name type="scientific">Sesamum latifolium</name>
    <dbReference type="NCBI Taxonomy" id="2727402"/>
    <lineage>
        <taxon>Eukaryota</taxon>
        <taxon>Viridiplantae</taxon>
        <taxon>Streptophyta</taxon>
        <taxon>Embryophyta</taxon>
        <taxon>Tracheophyta</taxon>
        <taxon>Spermatophyta</taxon>
        <taxon>Magnoliopsida</taxon>
        <taxon>eudicotyledons</taxon>
        <taxon>Gunneridae</taxon>
        <taxon>Pentapetalae</taxon>
        <taxon>asterids</taxon>
        <taxon>lamiids</taxon>
        <taxon>Lamiales</taxon>
        <taxon>Pedaliaceae</taxon>
        <taxon>Sesamum</taxon>
    </lineage>
</organism>
<comment type="caution">
    <text evidence="2">The sequence shown here is derived from an EMBL/GenBank/DDBJ whole genome shotgun (WGS) entry which is preliminary data.</text>
</comment>
<gene>
    <name evidence="2" type="ORF">Slati_4154000</name>
</gene>
<dbReference type="EMBL" id="JACGWN010000015">
    <property type="protein sequence ID" value="KAL0401241.1"/>
    <property type="molecule type" value="Genomic_DNA"/>
</dbReference>
<dbReference type="SUPFAM" id="SSF56672">
    <property type="entry name" value="DNA/RNA polymerases"/>
    <property type="match status" value="1"/>
</dbReference>
<accession>A0AAW2T8M5</accession>
<dbReference type="InterPro" id="IPR000477">
    <property type="entry name" value="RT_dom"/>
</dbReference>
<reference evidence="2" key="1">
    <citation type="submission" date="2020-06" db="EMBL/GenBank/DDBJ databases">
        <authorList>
            <person name="Li T."/>
            <person name="Hu X."/>
            <person name="Zhang T."/>
            <person name="Song X."/>
            <person name="Zhang H."/>
            <person name="Dai N."/>
            <person name="Sheng W."/>
            <person name="Hou X."/>
            <person name="Wei L."/>
        </authorList>
    </citation>
    <scope>NUCLEOTIDE SEQUENCE</scope>
    <source>
        <strain evidence="2">KEN1</strain>
        <tissue evidence="2">Leaf</tissue>
    </source>
</reference>
<dbReference type="PANTHER" id="PTHR33116:SF86">
    <property type="entry name" value="REVERSE TRANSCRIPTASE DOMAIN-CONTAINING PROTEIN"/>
    <property type="match status" value="1"/>
</dbReference>
<proteinExistence type="predicted"/>
<sequence length="298" mass="33825">MFKSTRPSDDVLETILGCLDDRVTTAMNDALLQSFTSEEVTWALNQMHPLKYPGLTLDVSKAYDQVEWRFLESVLLRLGFHRKFVSLVMTCVSSVSFSFLLNEALSGMLYRAESMGLIQGIAISRSAPRVSYLLFADDTLIFCPATTEAMSCIRQILEDFEWASGLRINSEKSAIVFSRNVNEDRRWDLASILGVMVVPRHDKYLGLPTISGRSKKELFEGIKERIWGKLNSWASRKLSQAGRTVLLKSVIQTVPTYSMNCFRLLDSLLRDLESLMANFFWNCGTESKILWKACPKLC</sequence>
<feature type="domain" description="Reverse transcriptase" evidence="1">
    <location>
        <begin position="48"/>
        <end position="206"/>
    </location>
</feature>
<reference evidence="2" key="2">
    <citation type="journal article" date="2024" name="Plant">
        <title>Genomic evolution and insights into agronomic trait innovations of Sesamum species.</title>
        <authorList>
            <person name="Miao H."/>
            <person name="Wang L."/>
            <person name="Qu L."/>
            <person name="Liu H."/>
            <person name="Sun Y."/>
            <person name="Le M."/>
            <person name="Wang Q."/>
            <person name="Wei S."/>
            <person name="Zheng Y."/>
            <person name="Lin W."/>
            <person name="Duan Y."/>
            <person name="Cao H."/>
            <person name="Xiong S."/>
            <person name="Wang X."/>
            <person name="Wei L."/>
            <person name="Li C."/>
            <person name="Ma Q."/>
            <person name="Ju M."/>
            <person name="Zhao R."/>
            <person name="Li G."/>
            <person name="Mu C."/>
            <person name="Tian Q."/>
            <person name="Mei H."/>
            <person name="Zhang T."/>
            <person name="Gao T."/>
            <person name="Zhang H."/>
        </authorList>
    </citation>
    <scope>NUCLEOTIDE SEQUENCE</scope>
    <source>
        <strain evidence="2">KEN1</strain>
    </source>
</reference>
<dbReference type="Pfam" id="PF00078">
    <property type="entry name" value="RVT_1"/>
    <property type="match status" value="1"/>
</dbReference>
<dbReference type="AlphaFoldDB" id="A0AAW2T8M5"/>
<protein>
    <recommendedName>
        <fullName evidence="1">Reverse transcriptase domain-containing protein</fullName>
    </recommendedName>
</protein>
<dbReference type="PANTHER" id="PTHR33116">
    <property type="entry name" value="REVERSE TRANSCRIPTASE ZINC-BINDING DOMAIN-CONTAINING PROTEIN-RELATED-RELATED"/>
    <property type="match status" value="1"/>
</dbReference>
<evidence type="ECO:0000313" key="2">
    <source>
        <dbReference type="EMBL" id="KAL0401241.1"/>
    </source>
</evidence>
<evidence type="ECO:0000259" key="1">
    <source>
        <dbReference type="Pfam" id="PF00078"/>
    </source>
</evidence>
<dbReference type="InterPro" id="IPR043502">
    <property type="entry name" value="DNA/RNA_pol_sf"/>
</dbReference>
<name>A0AAW2T8M5_9LAMI</name>